<dbReference type="PANTHER" id="PTHR43636">
    <property type="entry name" value="ELONGATION FACTOR G, MITOCHONDRIAL"/>
    <property type="match status" value="1"/>
</dbReference>
<dbReference type="EMBL" id="JAWDIQ010000003">
    <property type="protein sequence ID" value="MDY0410042.1"/>
    <property type="molecule type" value="Genomic_DNA"/>
</dbReference>
<sequence>MLAGYPLIDVKASLFDGSYHDVDSNEMAFKIAGSMSLRAAKDKCSPVLLEPMMSVEIVIQKNIWETLWVMLHLVVDVLMVWKRVVMHN</sequence>
<keyword evidence="1" id="KW-0547">Nucleotide-binding</keyword>
<evidence type="ECO:0000313" key="6">
    <source>
        <dbReference type="Proteomes" id="UP001275315"/>
    </source>
</evidence>
<dbReference type="InterPro" id="IPR014721">
    <property type="entry name" value="Ribsml_uS5_D2-typ_fold_subgr"/>
</dbReference>
<keyword evidence="2" id="KW-0648">Protein biosynthesis</keyword>
<evidence type="ECO:0000256" key="3">
    <source>
        <dbReference type="ARBA" id="ARBA00023134"/>
    </source>
</evidence>
<comment type="caution">
    <text evidence="5">The sequence shown here is derived from an EMBL/GenBank/DDBJ whole genome shotgun (WGS) entry which is preliminary data.</text>
</comment>
<gene>
    <name evidence="5" type="ORF">RWD45_17615</name>
</gene>
<feature type="domain" description="Translation elongation factor EFG/EF2" evidence="4">
    <location>
        <begin position="1"/>
        <end position="44"/>
    </location>
</feature>
<dbReference type="Proteomes" id="UP001275315">
    <property type="component" value="Unassembled WGS sequence"/>
</dbReference>
<evidence type="ECO:0000256" key="2">
    <source>
        <dbReference type="ARBA" id="ARBA00022917"/>
    </source>
</evidence>
<dbReference type="Pfam" id="PF03764">
    <property type="entry name" value="EFG_IV"/>
    <property type="match status" value="1"/>
</dbReference>
<dbReference type="InterPro" id="IPR020568">
    <property type="entry name" value="Ribosomal_Su5_D2-typ_SF"/>
</dbReference>
<reference evidence="5 6" key="1">
    <citation type="submission" date="2023-10" db="EMBL/GenBank/DDBJ databases">
        <title>Virgibacillus soli CC-YMP-6 genome.</title>
        <authorList>
            <person name="Miliotis G."/>
            <person name="Sengupta P."/>
            <person name="Hameed A."/>
            <person name="Chuvochina M."/>
            <person name="Mcdonagh F."/>
            <person name="Simpson A.C."/>
            <person name="Singh N.K."/>
            <person name="Rekha P.D."/>
            <person name="Raman K."/>
            <person name="Hugenholtz P."/>
            <person name="Venkateswaran K."/>
        </authorList>
    </citation>
    <scope>NUCLEOTIDE SEQUENCE [LARGE SCALE GENOMIC DNA]</scope>
    <source>
        <strain evidence="5 6">CC-YMP-6</strain>
    </source>
</reference>
<evidence type="ECO:0000259" key="4">
    <source>
        <dbReference type="Pfam" id="PF03764"/>
    </source>
</evidence>
<organism evidence="5 6">
    <name type="scientific">Paracerasibacillus soli</name>
    <dbReference type="NCBI Taxonomy" id="480284"/>
    <lineage>
        <taxon>Bacteria</taxon>
        <taxon>Bacillati</taxon>
        <taxon>Bacillota</taxon>
        <taxon>Bacilli</taxon>
        <taxon>Bacillales</taxon>
        <taxon>Bacillaceae</taxon>
        <taxon>Paracerasibacillus</taxon>
    </lineage>
</organism>
<protein>
    <recommendedName>
        <fullName evidence="4">Translation elongation factor EFG/EF2 domain-containing protein</fullName>
    </recommendedName>
</protein>
<name>A0ABU5CUJ6_9BACI</name>
<dbReference type="RefSeq" id="WP_320380901.1">
    <property type="nucleotide sequence ID" value="NZ_JAWDIQ010000003.1"/>
</dbReference>
<proteinExistence type="predicted"/>
<keyword evidence="3" id="KW-0342">GTP-binding</keyword>
<dbReference type="SUPFAM" id="SSF54211">
    <property type="entry name" value="Ribosomal protein S5 domain 2-like"/>
    <property type="match status" value="1"/>
</dbReference>
<dbReference type="InterPro" id="IPR005517">
    <property type="entry name" value="Transl_elong_EFG/EF2_IV"/>
</dbReference>
<dbReference type="PANTHER" id="PTHR43636:SF2">
    <property type="entry name" value="ELONGATION FACTOR G, MITOCHONDRIAL"/>
    <property type="match status" value="1"/>
</dbReference>
<evidence type="ECO:0000256" key="1">
    <source>
        <dbReference type="ARBA" id="ARBA00022741"/>
    </source>
</evidence>
<dbReference type="Gene3D" id="3.30.230.10">
    <property type="match status" value="1"/>
</dbReference>
<keyword evidence="6" id="KW-1185">Reference proteome</keyword>
<evidence type="ECO:0000313" key="5">
    <source>
        <dbReference type="EMBL" id="MDY0410042.1"/>
    </source>
</evidence>
<accession>A0ABU5CUJ6</accession>